<evidence type="ECO:0000256" key="1">
    <source>
        <dbReference type="ARBA" id="ARBA00008217"/>
    </source>
</evidence>
<evidence type="ECO:0000256" key="4">
    <source>
        <dbReference type="ARBA" id="ARBA00023315"/>
    </source>
</evidence>
<dbReference type="AlphaFoldDB" id="A0AA35R1Y8"/>
<evidence type="ECO:0000256" key="2">
    <source>
        <dbReference type="ARBA" id="ARBA00013258"/>
    </source>
</evidence>
<dbReference type="GO" id="GO:0006633">
    <property type="term" value="P:fatty acid biosynthetic process"/>
    <property type="evidence" value="ECO:0007669"/>
    <property type="project" value="TreeGrafter"/>
</dbReference>
<dbReference type="SUPFAM" id="SSF55048">
    <property type="entry name" value="Probable ACP-binding domain of malonyl-CoA ACP transacylase"/>
    <property type="match status" value="1"/>
</dbReference>
<dbReference type="SMART" id="SM00827">
    <property type="entry name" value="PKS_AT"/>
    <property type="match status" value="1"/>
</dbReference>
<comment type="caution">
    <text evidence="7">The sequence shown here is derived from an EMBL/GenBank/DDBJ whole genome shotgun (WGS) entry which is preliminary data.</text>
</comment>
<evidence type="ECO:0000313" key="8">
    <source>
        <dbReference type="Proteomes" id="UP001174909"/>
    </source>
</evidence>
<reference evidence="7" key="1">
    <citation type="submission" date="2023-03" db="EMBL/GenBank/DDBJ databases">
        <authorList>
            <person name="Steffen K."/>
            <person name="Cardenas P."/>
        </authorList>
    </citation>
    <scope>NUCLEOTIDE SEQUENCE</scope>
</reference>
<feature type="domain" description="Malonyl-CoA:ACP transacylase (MAT)" evidence="6">
    <location>
        <begin position="1"/>
        <end position="283"/>
    </location>
</feature>
<accession>A0AA35R1Y8</accession>
<dbReference type="InterPro" id="IPR050858">
    <property type="entry name" value="Mal-CoA-ACP_Trans/PKS_FabD"/>
</dbReference>
<dbReference type="PANTHER" id="PTHR42681">
    <property type="entry name" value="MALONYL-COA-ACYL CARRIER PROTEIN TRANSACYLASE, MITOCHONDRIAL"/>
    <property type="match status" value="1"/>
</dbReference>
<keyword evidence="3" id="KW-0808">Transferase</keyword>
<evidence type="ECO:0000259" key="6">
    <source>
        <dbReference type="SMART" id="SM00827"/>
    </source>
</evidence>
<dbReference type="Gene3D" id="3.40.366.10">
    <property type="entry name" value="Malonyl-Coenzyme A Acyl Carrier Protein, domain 2"/>
    <property type="match status" value="1"/>
</dbReference>
<dbReference type="InterPro" id="IPR024925">
    <property type="entry name" value="Malonyl_CoA-ACP_transAc"/>
</dbReference>
<dbReference type="InterPro" id="IPR016036">
    <property type="entry name" value="Malonyl_transacylase_ACP-bd"/>
</dbReference>
<dbReference type="FunFam" id="3.30.70.250:FF:000001">
    <property type="entry name" value="Malonyl CoA-acyl carrier protein transacylase"/>
    <property type="match status" value="1"/>
</dbReference>
<protein>
    <recommendedName>
        <fullName evidence="2">[acyl-carrier-protein] S-malonyltransferase</fullName>
        <ecNumber evidence="2">2.3.1.39</ecNumber>
    </recommendedName>
</protein>
<keyword evidence="4" id="KW-0012">Acyltransferase</keyword>
<name>A0AA35R1Y8_GEOBA</name>
<dbReference type="InterPro" id="IPR001227">
    <property type="entry name" value="Ac_transferase_dom_sf"/>
</dbReference>
<dbReference type="GO" id="GO:0004314">
    <property type="term" value="F:[acyl-carrier-protein] S-malonyltransferase activity"/>
    <property type="evidence" value="ECO:0007669"/>
    <property type="project" value="UniProtKB-EC"/>
</dbReference>
<dbReference type="InterPro" id="IPR004410">
    <property type="entry name" value="Malonyl_CoA-ACP_transAc_FabD"/>
</dbReference>
<dbReference type="InterPro" id="IPR014043">
    <property type="entry name" value="Acyl_transferase_dom"/>
</dbReference>
<dbReference type="EC" id="2.3.1.39" evidence="2"/>
<dbReference type="PIRSF" id="PIRSF000446">
    <property type="entry name" value="Mct"/>
    <property type="match status" value="1"/>
</dbReference>
<gene>
    <name evidence="7" type="ORF">GBAR_LOCUS2776</name>
</gene>
<sequence>MGLELSQEYTTARAAFDEADTILNRKLSQLCFEGPAEALKQTENTQLAILTCSVAALRVLSEHGIAPKAVAGHSLGEYSALVAADVLAFSDALRLVEYRAKVMAEASQRQDCTMAAILGLAASSVEATSMGPDASTGVVQIANYNCPGQLIVSGDTAAVERVMDSAKAAGARRCLRLEVSGAFHSSLMGPAKERLQTVIDDFQFNDPSIQVAANVTGNFVQTADEVTRLLIAQVTSAVQWEKSIRTIGAAGISHFVEVGPGTVLSGMVRRTLPEAICLNVEDTKSFDKLMDIAYKG</sequence>
<evidence type="ECO:0000256" key="5">
    <source>
        <dbReference type="ARBA" id="ARBA00048462"/>
    </source>
</evidence>
<dbReference type="InterPro" id="IPR016035">
    <property type="entry name" value="Acyl_Trfase/lysoPLipase"/>
</dbReference>
<dbReference type="GO" id="GO:0005829">
    <property type="term" value="C:cytosol"/>
    <property type="evidence" value="ECO:0007669"/>
    <property type="project" value="TreeGrafter"/>
</dbReference>
<organism evidence="7 8">
    <name type="scientific">Geodia barretti</name>
    <name type="common">Barrett's horny sponge</name>
    <dbReference type="NCBI Taxonomy" id="519541"/>
    <lineage>
        <taxon>Eukaryota</taxon>
        <taxon>Metazoa</taxon>
        <taxon>Porifera</taxon>
        <taxon>Demospongiae</taxon>
        <taxon>Heteroscleromorpha</taxon>
        <taxon>Tetractinellida</taxon>
        <taxon>Astrophorina</taxon>
        <taxon>Geodiidae</taxon>
        <taxon>Geodia</taxon>
    </lineage>
</organism>
<comment type="similarity">
    <text evidence="1">Belongs to the FabD family.</text>
</comment>
<dbReference type="Gene3D" id="3.30.70.250">
    <property type="entry name" value="Malonyl-CoA ACP transacylase, ACP-binding"/>
    <property type="match status" value="1"/>
</dbReference>
<dbReference type="PANTHER" id="PTHR42681:SF1">
    <property type="entry name" value="MALONYL-COA-ACYL CARRIER PROTEIN TRANSACYLASE, MITOCHONDRIAL"/>
    <property type="match status" value="1"/>
</dbReference>
<evidence type="ECO:0000256" key="3">
    <source>
        <dbReference type="ARBA" id="ARBA00022679"/>
    </source>
</evidence>
<comment type="catalytic activity">
    <reaction evidence="5">
        <text>holo-[ACP] + malonyl-CoA = malonyl-[ACP] + CoA</text>
        <dbReference type="Rhea" id="RHEA:41792"/>
        <dbReference type="Rhea" id="RHEA-COMP:9623"/>
        <dbReference type="Rhea" id="RHEA-COMP:9685"/>
        <dbReference type="ChEBI" id="CHEBI:57287"/>
        <dbReference type="ChEBI" id="CHEBI:57384"/>
        <dbReference type="ChEBI" id="CHEBI:64479"/>
        <dbReference type="ChEBI" id="CHEBI:78449"/>
        <dbReference type="EC" id="2.3.1.39"/>
    </reaction>
</comment>
<dbReference type="Proteomes" id="UP001174909">
    <property type="component" value="Unassembled WGS sequence"/>
</dbReference>
<evidence type="ECO:0000313" key="7">
    <source>
        <dbReference type="EMBL" id="CAI7999722.1"/>
    </source>
</evidence>
<keyword evidence="8" id="KW-1185">Reference proteome</keyword>
<dbReference type="Pfam" id="PF00698">
    <property type="entry name" value="Acyl_transf_1"/>
    <property type="match status" value="1"/>
</dbReference>
<dbReference type="EMBL" id="CASHTH010000382">
    <property type="protein sequence ID" value="CAI7999722.1"/>
    <property type="molecule type" value="Genomic_DNA"/>
</dbReference>
<dbReference type="SUPFAM" id="SSF52151">
    <property type="entry name" value="FabD/lysophospholipase-like"/>
    <property type="match status" value="1"/>
</dbReference>
<proteinExistence type="inferred from homology"/>
<dbReference type="NCBIfam" id="TIGR00128">
    <property type="entry name" value="fabD"/>
    <property type="match status" value="1"/>
</dbReference>